<dbReference type="AlphaFoldDB" id="A0A372IL14"/>
<evidence type="ECO:0000313" key="3">
    <source>
        <dbReference type="Proteomes" id="UP000264702"/>
    </source>
</evidence>
<reference evidence="2 3" key="1">
    <citation type="submission" date="2018-08" db="EMBL/GenBank/DDBJ databases">
        <title>Acidipila sp. 4G-K13, an acidobacterium isolated from forest soil.</title>
        <authorList>
            <person name="Gao Z.-H."/>
            <person name="Qiu L.-H."/>
        </authorList>
    </citation>
    <scope>NUCLEOTIDE SEQUENCE [LARGE SCALE GENOMIC DNA]</scope>
    <source>
        <strain evidence="2 3">4G-K13</strain>
    </source>
</reference>
<feature type="transmembrane region" description="Helical" evidence="1">
    <location>
        <begin position="89"/>
        <end position="107"/>
    </location>
</feature>
<evidence type="ECO:0000313" key="2">
    <source>
        <dbReference type="EMBL" id="RFU15594.1"/>
    </source>
</evidence>
<comment type="caution">
    <text evidence="2">The sequence shown here is derived from an EMBL/GenBank/DDBJ whole genome shotgun (WGS) entry which is preliminary data.</text>
</comment>
<keyword evidence="1" id="KW-0812">Transmembrane</keyword>
<protein>
    <submittedName>
        <fullName evidence="2">DUF1634 domain-containing protein</fullName>
    </submittedName>
</protein>
<keyword evidence="1" id="KW-0472">Membrane</keyword>
<organism evidence="2 3">
    <name type="scientific">Paracidobacterium acidisoli</name>
    <dbReference type="NCBI Taxonomy" id="2303751"/>
    <lineage>
        <taxon>Bacteria</taxon>
        <taxon>Pseudomonadati</taxon>
        <taxon>Acidobacteriota</taxon>
        <taxon>Terriglobia</taxon>
        <taxon>Terriglobales</taxon>
        <taxon>Acidobacteriaceae</taxon>
        <taxon>Paracidobacterium</taxon>
    </lineage>
</organism>
<dbReference type="EMBL" id="QVQT01000006">
    <property type="protein sequence ID" value="RFU15594.1"/>
    <property type="molecule type" value="Genomic_DNA"/>
</dbReference>
<feature type="transmembrane region" description="Helical" evidence="1">
    <location>
        <begin position="6"/>
        <end position="22"/>
    </location>
</feature>
<dbReference type="Pfam" id="PF07843">
    <property type="entry name" value="DUF1634"/>
    <property type="match status" value="1"/>
</dbReference>
<keyword evidence="3" id="KW-1185">Reference proteome</keyword>
<proteinExistence type="predicted"/>
<dbReference type="OrthoDB" id="122097at2"/>
<keyword evidence="1" id="KW-1133">Transmembrane helix</keyword>
<gene>
    <name evidence="2" type="ORF">D0Y96_17770</name>
</gene>
<accession>A0A372IL14</accession>
<dbReference type="InterPro" id="IPR012861">
    <property type="entry name" value="DUF1634"/>
</dbReference>
<evidence type="ECO:0000256" key="1">
    <source>
        <dbReference type="SAM" id="Phobius"/>
    </source>
</evidence>
<name>A0A372IL14_9BACT</name>
<dbReference type="Proteomes" id="UP000264702">
    <property type="component" value="Unassembled WGS sequence"/>
</dbReference>
<sequence>MLRTGVFLAAIVVLAGGVLYVAQSHGPRNDYTHFHGEPQALRSPSGIAHRAWALDARGLIQLGLLILIATPVARVGMCVAGFWFEKDHLYVIVSAIVLAILLYSLFFDH</sequence>
<feature type="transmembrane region" description="Helical" evidence="1">
    <location>
        <begin position="59"/>
        <end position="83"/>
    </location>
</feature>